<evidence type="ECO:0008006" key="3">
    <source>
        <dbReference type="Google" id="ProtNLM"/>
    </source>
</evidence>
<dbReference type="InterPro" id="IPR007511">
    <property type="entry name" value="DUF501"/>
</dbReference>
<dbReference type="PANTHER" id="PTHR37163:SF1">
    <property type="entry name" value="DUF501 DOMAIN-CONTAINING PROTEIN"/>
    <property type="match status" value="1"/>
</dbReference>
<evidence type="ECO:0000313" key="2">
    <source>
        <dbReference type="Proteomes" id="UP000010880"/>
    </source>
</evidence>
<dbReference type="RefSeq" id="WP_015325873.1">
    <property type="nucleotide sequence ID" value="NC_019978.1"/>
</dbReference>
<dbReference type="Pfam" id="PF04417">
    <property type="entry name" value="DUF501"/>
    <property type="match status" value="1"/>
</dbReference>
<name>L0K6I3_HALHC</name>
<keyword evidence="2" id="KW-1185">Reference proteome</keyword>
<dbReference type="OrthoDB" id="13546at2"/>
<evidence type="ECO:0000313" key="1">
    <source>
        <dbReference type="EMBL" id="AGB40145.1"/>
    </source>
</evidence>
<dbReference type="KEGG" id="hhl:Halha_0125"/>
<dbReference type="AlphaFoldDB" id="L0K6I3"/>
<organism evidence="1 2">
    <name type="scientific">Halobacteroides halobius (strain ATCC 35273 / DSM 5150 / MD-1)</name>
    <dbReference type="NCBI Taxonomy" id="748449"/>
    <lineage>
        <taxon>Bacteria</taxon>
        <taxon>Bacillati</taxon>
        <taxon>Bacillota</taxon>
        <taxon>Clostridia</taxon>
        <taxon>Halanaerobiales</taxon>
        <taxon>Halobacteroidaceae</taxon>
        <taxon>Halobacteroides</taxon>
    </lineage>
</organism>
<gene>
    <name evidence="1" type="ordered locus">Halha_0125</name>
</gene>
<dbReference type="HOGENOM" id="CLU_097805_2_1_9"/>
<dbReference type="STRING" id="748449.Halha_0125"/>
<dbReference type="eggNOG" id="COG1507">
    <property type="taxonomic scope" value="Bacteria"/>
</dbReference>
<dbReference type="PANTHER" id="PTHR37163">
    <property type="entry name" value="CONSERVED PROTEIN"/>
    <property type="match status" value="1"/>
</dbReference>
<dbReference type="Proteomes" id="UP000010880">
    <property type="component" value="Chromosome"/>
</dbReference>
<proteinExistence type="predicted"/>
<protein>
    <recommendedName>
        <fullName evidence="3">DUF501 domain-containing protein</fullName>
    </recommendedName>
</protein>
<dbReference type="EMBL" id="CP003359">
    <property type="protein sequence ID" value="AGB40145.1"/>
    <property type="molecule type" value="Genomic_DNA"/>
</dbReference>
<accession>L0K6I3</accession>
<sequence>MSYNEKDISVLKKQLGREPRNVVTVSKRCSHNYPQVVVTAPILDKGSNIGIFPTTFWLTCPELNYQISKLEEEGWIKKIQDKINANQQLATALGAAHQDYARYRLNLISEQKLDDLEKNYTGQYLVLKESGVGGILEFDGIKCLHTHYAHYLATDNNPVGRLVDKLLKNKFDSLKEKDCTTKCEEG</sequence>
<reference evidence="2" key="1">
    <citation type="submission" date="2012-02" db="EMBL/GenBank/DDBJ databases">
        <title>The complete genome of Halobacteroides halobius DSM 5150.</title>
        <authorList>
            <person name="Lucas S."/>
            <person name="Copeland A."/>
            <person name="Lapidus A."/>
            <person name="Glavina del Rio T."/>
            <person name="Dalin E."/>
            <person name="Tice H."/>
            <person name="Bruce D."/>
            <person name="Goodwin L."/>
            <person name="Pitluck S."/>
            <person name="Peters L."/>
            <person name="Mikhailova N."/>
            <person name="Gu W."/>
            <person name="Kyrpides N."/>
            <person name="Mavromatis K."/>
            <person name="Ivanova N."/>
            <person name="Brettin T."/>
            <person name="Detter J.C."/>
            <person name="Han C."/>
            <person name="Larimer F."/>
            <person name="Land M."/>
            <person name="Hauser L."/>
            <person name="Markowitz V."/>
            <person name="Cheng J.-F."/>
            <person name="Hugenholtz P."/>
            <person name="Woyke T."/>
            <person name="Wu D."/>
            <person name="Tindall B."/>
            <person name="Pomrenke H."/>
            <person name="Brambilla E."/>
            <person name="Klenk H.-P."/>
            <person name="Eisen J.A."/>
        </authorList>
    </citation>
    <scope>NUCLEOTIDE SEQUENCE [LARGE SCALE GENOMIC DNA]</scope>
    <source>
        <strain evidence="2">ATCC 35273 / DSM 5150 / MD-1</strain>
    </source>
</reference>